<keyword evidence="4" id="KW-0282">Flagellum</keyword>
<keyword evidence="8" id="KW-0966">Cell projection</keyword>
<evidence type="ECO:0000256" key="5">
    <source>
        <dbReference type="ARBA" id="ARBA00023054"/>
    </source>
</evidence>
<comment type="caution">
    <text evidence="12">The sequence shown here is derived from an EMBL/GenBank/DDBJ whole genome shotgun (WGS) entry which is preliminary data.</text>
</comment>
<gene>
    <name evidence="12" type="ORF">VZT92_024907</name>
</gene>
<feature type="compositionally biased region" description="Basic and acidic residues" evidence="11">
    <location>
        <begin position="97"/>
        <end position="118"/>
    </location>
</feature>
<dbReference type="AlphaFoldDB" id="A0AAW1E322"/>
<keyword evidence="5 10" id="KW-0175">Coiled coil</keyword>
<protein>
    <recommendedName>
        <fullName evidence="14">RIB43A-like with coiled-coils protein 2</fullName>
    </recommendedName>
</protein>
<proteinExistence type="inferred from homology"/>
<comment type="subcellular location">
    <subcellularLocation>
        <location evidence="1">Cytoplasm</location>
        <location evidence="1">Cytoskeleton</location>
        <location evidence="1">Flagellum axoneme</location>
    </subcellularLocation>
</comment>
<evidence type="ECO:0000256" key="2">
    <source>
        <dbReference type="ARBA" id="ARBA00006875"/>
    </source>
</evidence>
<keyword evidence="6" id="KW-0969">Cilium</keyword>
<evidence type="ECO:0000256" key="1">
    <source>
        <dbReference type="ARBA" id="ARBA00004611"/>
    </source>
</evidence>
<dbReference type="Proteomes" id="UP001488805">
    <property type="component" value="Unassembled WGS sequence"/>
</dbReference>
<feature type="compositionally biased region" description="Basic and acidic residues" evidence="11">
    <location>
        <begin position="158"/>
        <end position="178"/>
    </location>
</feature>
<evidence type="ECO:0000313" key="13">
    <source>
        <dbReference type="Proteomes" id="UP001488805"/>
    </source>
</evidence>
<comment type="similarity">
    <text evidence="2">Belongs to the RIB43A family.</text>
</comment>
<evidence type="ECO:0000256" key="3">
    <source>
        <dbReference type="ARBA" id="ARBA00022490"/>
    </source>
</evidence>
<dbReference type="EMBL" id="JBCEZU010000575">
    <property type="protein sequence ID" value="KAK9517009.1"/>
    <property type="molecule type" value="Genomic_DNA"/>
</dbReference>
<evidence type="ECO:0000256" key="11">
    <source>
        <dbReference type="SAM" id="MobiDB-lite"/>
    </source>
</evidence>
<evidence type="ECO:0008006" key="14">
    <source>
        <dbReference type="Google" id="ProtNLM"/>
    </source>
</evidence>
<feature type="region of interest" description="Disordered" evidence="11">
    <location>
        <begin position="97"/>
        <end position="178"/>
    </location>
</feature>
<accession>A0AAW1E322</accession>
<evidence type="ECO:0000256" key="9">
    <source>
        <dbReference type="ARBA" id="ARBA00046435"/>
    </source>
</evidence>
<dbReference type="Pfam" id="PF05914">
    <property type="entry name" value="RIB43A"/>
    <property type="match status" value="1"/>
</dbReference>
<evidence type="ECO:0000256" key="7">
    <source>
        <dbReference type="ARBA" id="ARBA00023212"/>
    </source>
</evidence>
<reference evidence="12 13" key="1">
    <citation type="journal article" date="2024" name="Genome Biol. Evol.">
        <title>Chromosome-level genome assembly of the viviparous eelpout Zoarces viviparus.</title>
        <authorList>
            <person name="Fuhrmann N."/>
            <person name="Brasseur M.V."/>
            <person name="Bakowski C.E."/>
            <person name="Podsiadlowski L."/>
            <person name="Prost S."/>
            <person name="Krehenwinkel H."/>
            <person name="Mayer C."/>
        </authorList>
    </citation>
    <scope>NUCLEOTIDE SEQUENCE [LARGE SCALE GENOMIC DNA]</scope>
    <source>
        <strain evidence="12">NO-MEL_2022_Ind0_liver</strain>
    </source>
</reference>
<keyword evidence="7" id="KW-0206">Cytoskeleton</keyword>
<dbReference type="PANTHER" id="PTHR14517">
    <property type="entry name" value="RIB43A-RELATED"/>
    <property type="match status" value="1"/>
</dbReference>
<feature type="compositionally biased region" description="Basic and acidic residues" evidence="11">
    <location>
        <begin position="135"/>
        <end position="147"/>
    </location>
</feature>
<evidence type="ECO:0000256" key="4">
    <source>
        <dbReference type="ARBA" id="ARBA00022846"/>
    </source>
</evidence>
<keyword evidence="3" id="KW-0963">Cytoplasm</keyword>
<name>A0AAW1E322_ZOAVI</name>
<comment type="subunit">
    <text evidence="9">Microtubule inner protein component of sperm flagellar doublet microtubules.</text>
</comment>
<organism evidence="12 13">
    <name type="scientific">Zoarces viviparus</name>
    <name type="common">Viviparous eelpout</name>
    <name type="synonym">Blennius viviparus</name>
    <dbReference type="NCBI Taxonomy" id="48416"/>
    <lineage>
        <taxon>Eukaryota</taxon>
        <taxon>Metazoa</taxon>
        <taxon>Chordata</taxon>
        <taxon>Craniata</taxon>
        <taxon>Vertebrata</taxon>
        <taxon>Euteleostomi</taxon>
        <taxon>Actinopterygii</taxon>
        <taxon>Neopterygii</taxon>
        <taxon>Teleostei</taxon>
        <taxon>Neoteleostei</taxon>
        <taxon>Acanthomorphata</taxon>
        <taxon>Eupercaria</taxon>
        <taxon>Perciformes</taxon>
        <taxon>Cottioidei</taxon>
        <taxon>Zoarcales</taxon>
        <taxon>Zoarcidae</taxon>
        <taxon>Zoarcinae</taxon>
        <taxon>Zoarces</taxon>
    </lineage>
</organism>
<evidence type="ECO:0000256" key="10">
    <source>
        <dbReference type="SAM" id="Coils"/>
    </source>
</evidence>
<evidence type="ECO:0000256" key="6">
    <source>
        <dbReference type="ARBA" id="ARBA00023069"/>
    </source>
</evidence>
<dbReference type="PANTHER" id="PTHR14517:SF10">
    <property type="entry name" value="RIB43A-LIKE WITH COILED-COILS PROTEIN 2"/>
    <property type="match status" value="1"/>
</dbReference>
<keyword evidence="13" id="KW-1185">Reference proteome</keyword>
<feature type="coiled-coil region" evidence="10">
    <location>
        <begin position="42"/>
        <end position="69"/>
    </location>
</feature>
<evidence type="ECO:0000256" key="8">
    <source>
        <dbReference type="ARBA" id="ARBA00023273"/>
    </source>
</evidence>
<sequence>MSDDDLLSDRLAQMNLQRCRNRETERRERIFNDKVRTIGVDKEALNMQMKEREKQEEAAREEQNALDADILHNSKVACLLHSREVKERRAMEKAIVDQRRAQQEFDPKDPDRCGKTDPGDAQMMLPGLVGEDPDSESRQRRQKEQLREWLIQQQSEQAAERHQRKLEEQRYDQSREDMDNTALQLQNLEVERRKAAVLANKEYNLAKIEEKRCQRVDRNDEGNQTGTGNHLRGQLTGVDAEPTPGMMGVPGSCPGSDRRAPQESLQQIIQFQKYQIEENKRAELEKKQNEEQHDRVRLDSARTALLMERQQAKLNKQLRQQVDSTNFELAETHKRQKLDMKRGSIDDSFFSKFNTCSR</sequence>
<feature type="region of interest" description="Disordered" evidence="11">
    <location>
        <begin position="216"/>
        <end position="239"/>
    </location>
</feature>
<dbReference type="InterPro" id="IPR008805">
    <property type="entry name" value="RIB43A"/>
</dbReference>
<evidence type="ECO:0000313" key="12">
    <source>
        <dbReference type="EMBL" id="KAK9517009.1"/>
    </source>
</evidence>